<dbReference type="Proteomes" id="UP000241639">
    <property type="component" value="Unassembled WGS sequence"/>
</dbReference>
<dbReference type="EMBL" id="PZZP01000001">
    <property type="protein sequence ID" value="PTM59012.1"/>
    <property type="molecule type" value="Genomic_DNA"/>
</dbReference>
<accession>A0A2T4ZAV2</accession>
<keyword evidence="2" id="KW-1185">Reference proteome</keyword>
<evidence type="ECO:0000313" key="2">
    <source>
        <dbReference type="Proteomes" id="UP000241639"/>
    </source>
</evidence>
<protein>
    <submittedName>
        <fullName evidence="1">Uncharacterized protein</fullName>
    </submittedName>
</protein>
<name>A0A2T4ZAV2_9BACL</name>
<proteinExistence type="predicted"/>
<evidence type="ECO:0000313" key="1">
    <source>
        <dbReference type="EMBL" id="PTM59012.1"/>
    </source>
</evidence>
<dbReference type="AlphaFoldDB" id="A0A2T4ZAV2"/>
<gene>
    <name evidence="1" type="ORF">C8J48_1612</name>
</gene>
<reference evidence="1 2" key="1">
    <citation type="submission" date="2018-04" db="EMBL/GenBank/DDBJ databases">
        <title>Genomic Encyclopedia of Archaeal and Bacterial Type Strains, Phase II (KMG-II): from individual species to whole genera.</title>
        <authorList>
            <person name="Goeker M."/>
        </authorList>
    </citation>
    <scope>NUCLEOTIDE SEQUENCE [LARGE SCALE GENOMIC DNA]</scope>
    <source>
        <strain evidence="1 2">DSM 45169</strain>
    </source>
</reference>
<comment type="caution">
    <text evidence="1">The sequence shown here is derived from an EMBL/GenBank/DDBJ whole genome shotgun (WGS) entry which is preliminary data.</text>
</comment>
<organism evidence="1 2">
    <name type="scientific">Desmospora activa DSM 45169</name>
    <dbReference type="NCBI Taxonomy" id="1121389"/>
    <lineage>
        <taxon>Bacteria</taxon>
        <taxon>Bacillati</taxon>
        <taxon>Bacillota</taxon>
        <taxon>Bacilli</taxon>
        <taxon>Bacillales</taxon>
        <taxon>Thermoactinomycetaceae</taxon>
        <taxon>Desmospora</taxon>
    </lineage>
</organism>
<sequence>MPRVVAMVTTGRRCLYNGNGSQSYKMAYTSNFLGVYFLEEKHLQFGKLQHMESVTGEIKRVVRNDE</sequence>